<gene>
    <name evidence="1" type="ORF">C0Q70_13112</name>
</gene>
<evidence type="ECO:0000313" key="1">
    <source>
        <dbReference type="EMBL" id="PVD25456.1"/>
    </source>
</evidence>
<evidence type="ECO:0000313" key="2">
    <source>
        <dbReference type="Proteomes" id="UP000245119"/>
    </source>
</evidence>
<dbReference type="AlphaFoldDB" id="A0A2T7NWC9"/>
<comment type="caution">
    <text evidence="1">The sequence shown here is derived from an EMBL/GenBank/DDBJ whole genome shotgun (WGS) entry which is preliminary data.</text>
</comment>
<proteinExistence type="predicted"/>
<organism evidence="1 2">
    <name type="scientific">Pomacea canaliculata</name>
    <name type="common">Golden apple snail</name>
    <dbReference type="NCBI Taxonomy" id="400727"/>
    <lineage>
        <taxon>Eukaryota</taxon>
        <taxon>Metazoa</taxon>
        <taxon>Spiralia</taxon>
        <taxon>Lophotrochozoa</taxon>
        <taxon>Mollusca</taxon>
        <taxon>Gastropoda</taxon>
        <taxon>Caenogastropoda</taxon>
        <taxon>Architaenioglossa</taxon>
        <taxon>Ampullarioidea</taxon>
        <taxon>Ampullariidae</taxon>
        <taxon>Pomacea</taxon>
    </lineage>
</organism>
<accession>A0A2T7NWC9</accession>
<dbReference type="EMBL" id="PZQS01000008">
    <property type="protein sequence ID" value="PVD25456.1"/>
    <property type="molecule type" value="Genomic_DNA"/>
</dbReference>
<protein>
    <submittedName>
        <fullName evidence="1">Uncharacterized protein</fullName>
    </submittedName>
</protein>
<dbReference type="Proteomes" id="UP000245119">
    <property type="component" value="Linkage Group LG8"/>
</dbReference>
<sequence>MSRDQPGAEDRSVELSVVGTTRAWRVNRQGICFTCVCIRAPPHTHTEDAQPGGHLSAFLNSIDPSPPELFVYSSSATILFLASPSDIERRELEAGVSE</sequence>
<keyword evidence="2" id="KW-1185">Reference proteome</keyword>
<reference evidence="1 2" key="1">
    <citation type="submission" date="2018-04" db="EMBL/GenBank/DDBJ databases">
        <title>The genome of golden apple snail Pomacea canaliculata provides insight into stress tolerance and invasive adaptation.</title>
        <authorList>
            <person name="Liu C."/>
            <person name="Liu B."/>
            <person name="Ren Y."/>
            <person name="Zhang Y."/>
            <person name="Wang H."/>
            <person name="Li S."/>
            <person name="Jiang F."/>
            <person name="Yin L."/>
            <person name="Zhang G."/>
            <person name="Qian W."/>
            <person name="Fan W."/>
        </authorList>
    </citation>
    <scope>NUCLEOTIDE SEQUENCE [LARGE SCALE GENOMIC DNA]</scope>
    <source>
        <strain evidence="1">SZHN2017</strain>
        <tissue evidence="1">Muscle</tissue>
    </source>
</reference>
<name>A0A2T7NWC9_POMCA</name>